<reference evidence="1 2" key="1">
    <citation type="journal article" date="2022" name="bioRxiv">
        <title>An ancient truncated duplication of the anti-Mullerian hormone receptor type 2 gene is a potential conserved master sex determinant in the Pangasiidae catfish family.</title>
        <authorList>
            <person name="Wen M."/>
            <person name="Pan Q."/>
            <person name="Jouanno E."/>
            <person name="Montfort J."/>
            <person name="Zahm M."/>
            <person name="Cabau C."/>
            <person name="Klopp C."/>
            <person name="Iampietro C."/>
            <person name="Roques C."/>
            <person name="Bouchez O."/>
            <person name="Castinel A."/>
            <person name="Donnadieu C."/>
            <person name="Parrinello H."/>
            <person name="Poncet C."/>
            <person name="Belmonte E."/>
            <person name="Gautier V."/>
            <person name="Avarre J.-C."/>
            <person name="Dugue R."/>
            <person name="Gustiano R."/>
            <person name="Ha T.T.T."/>
            <person name="Campet M."/>
            <person name="Sriphairoj K."/>
            <person name="Ribolli J."/>
            <person name="de Almeida F.L."/>
            <person name="Desvignes T."/>
            <person name="Postlethwait J.H."/>
            <person name="Bucao C.F."/>
            <person name="Robinson-Rechavi M."/>
            <person name="Bobe J."/>
            <person name="Herpin A."/>
            <person name="Guiguen Y."/>
        </authorList>
    </citation>
    <scope>NUCLEOTIDE SEQUENCE [LARGE SCALE GENOMIC DNA]</scope>
    <source>
        <strain evidence="1">YG-Dec2019</strain>
    </source>
</reference>
<evidence type="ECO:0000313" key="2">
    <source>
        <dbReference type="Proteomes" id="UP000829447"/>
    </source>
</evidence>
<keyword evidence="2" id="KW-1185">Reference proteome</keyword>
<protein>
    <submittedName>
        <fullName evidence="1">Uncharacterized protein</fullName>
    </submittedName>
</protein>
<name>A0ACC5X4S5_PANGG</name>
<gene>
    <name evidence="1" type="ORF">PGIGA_G00060070</name>
</gene>
<sequence>MGTQIKDVVIKPDAPNTLLLEKHADYIAAYGSKKDDYEYTLSEYLRMSGIYWGLTVMDLMSQLHRMNRDEIIDFIKASQHECGGISASVGHDPHLLYTLSAVQGRLDAVDVDKAVQFVLSCMNFDGGFGCRPGSESHAGQIYCCTGFLSITGQLQQVNADLLGWWLCERQLPSGGLNGRPEKVRHPHTLTDFITSLPTFIYTVGIESLGTPGEIDTRFSFCAVATLALLGRLDAVDVDKAVQFVLSCMNFDGGFGCRPGSESHAGQIYCCTGFLSITGQLQQVNADLLGWWLCERQLPSGGLNGRPEKLPDVCYSWWVLAALKIISRIHWIDKAKLRTFILACQDEETGGFADRPGDMVDPFHTLFGVAGLSLLGDEQIKAVNPVFCMPEEVLQRIGLHTDLLT</sequence>
<dbReference type="EMBL" id="CM040467">
    <property type="protein sequence ID" value="MCI4386247.1"/>
    <property type="molecule type" value="Genomic_DNA"/>
</dbReference>
<accession>A0ACC5X4S5</accession>
<comment type="caution">
    <text evidence="1">The sequence shown here is derived from an EMBL/GenBank/DDBJ whole genome shotgun (WGS) entry which is preliminary data.</text>
</comment>
<evidence type="ECO:0000313" key="1">
    <source>
        <dbReference type="EMBL" id="MCI4386247.1"/>
    </source>
</evidence>
<proteinExistence type="predicted"/>
<dbReference type="Proteomes" id="UP000829447">
    <property type="component" value="Linkage Group LG14"/>
</dbReference>
<organism evidence="1 2">
    <name type="scientific">Pangasianodon gigas</name>
    <name type="common">Mekong giant catfish</name>
    <name type="synonym">Pangasius gigas</name>
    <dbReference type="NCBI Taxonomy" id="30993"/>
    <lineage>
        <taxon>Eukaryota</taxon>
        <taxon>Metazoa</taxon>
        <taxon>Chordata</taxon>
        <taxon>Craniata</taxon>
        <taxon>Vertebrata</taxon>
        <taxon>Euteleostomi</taxon>
        <taxon>Actinopterygii</taxon>
        <taxon>Neopterygii</taxon>
        <taxon>Teleostei</taxon>
        <taxon>Ostariophysi</taxon>
        <taxon>Siluriformes</taxon>
        <taxon>Pangasiidae</taxon>
        <taxon>Pangasianodon</taxon>
    </lineage>
</organism>